<protein>
    <submittedName>
        <fullName evidence="2">Uncharacterized protein</fullName>
    </submittedName>
</protein>
<keyword evidence="3" id="KW-1185">Reference proteome</keyword>
<reference evidence="2 3" key="1">
    <citation type="journal article" date="2021" name="Elife">
        <title>Chloroplast acquisition without the gene transfer in kleptoplastic sea slugs, Plakobranchus ocellatus.</title>
        <authorList>
            <person name="Maeda T."/>
            <person name="Takahashi S."/>
            <person name="Yoshida T."/>
            <person name="Shimamura S."/>
            <person name="Takaki Y."/>
            <person name="Nagai Y."/>
            <person name="Toyoda A."/>
            <person name="Suzuki Y."/>
            <person name="Arimoto A."/>
            <person name="Ishii H."/>
            <person name="Satoh N."/>
            <person name="Nishiyama T."/>
            <person name="Hasebe M."/>
            <person name="Maruyama T."/>
            <person name="Minagawa J."/>
            <person name="Obokata J."/>
            <person name="Shigenobu S."/>
        </authorList>
    </citation>
    <scope>NUCLEOTIDE SEQUENCE [LARGE SCALE GENOMIC DNA]</scope>
</reference>
<evidence type="ECO:0000313" key="3">
    <source>
        <dbReference type="Proteomes" id="UP000762676"/>
    </source>
</evidence>
<proteinExistence type="predicted"/>
<dbReference type="Proteomes" id="UP000762676">
    <property type="component" value="Unassembled WGS sequence"/>
</dbReference>
<evidence type="ECO:0000256" key="1">
    <source>
        <dbReference type="SAM" id="MobiDB-lite"/>
    </source>
</evidence>
<dbReference type="EMBL" id="BMAT01008473">
    <property type="protein sequence ID" value="GFR85868.1"/>
    <property type="molecule type" value="Genomic_DNA"/>
</dbReference>
<gene>
    <name evidence="2" type="ORF">ElyMa_004185400</name>
</gene>
<feature type="region of interest" description="Disordered" evidence="1">
    <location>
        <begin position="49"/>
        <end position="72"/>
    </location>
</feature>
<comment type="caution">
    <text evidence="2">The sequence shown here is derived from an EMBL/GenBank/DDBJ whole genome shotgun (WGS) entry which is preliminary data.</text>
</comment>
<sequence length="261" mass="29319">MPVSGFPTILENILNSLFQESELASYKLAGNQQKTTLVLRFDAMADTSVSTSHLSTPAEARRKSPSQLRRDRRRLHHRYLLSKEDAPVCLYNIEPEANQTPIINITETAKPAKLDLGITLSRSDRPSQQELGESPKYTLPQQPLNAAILPTSINAQDSKDCCKSDTPMLALDSQDTRAAEKPSETTVPDQEFSRQCVWIFPYPTNESAEIHHTNSYHTRRPQDDQHEADRDATAKCHGGSVLESVLNVIERWPVVQAMRSR</sequence>
<name>A0AAV4GJG6_9GAST</name>
<accession>A0AAV4GJG6</accession>
<dbReference type="AlphaFoldDB" id="A0AAV4GJG6"/>
<evidence type="ECO:0000313" key="2">
    <source>
        <dbReference type="EMBL" id="GFR85868.1"/>
    </source>
</evidence>
<organism evidence="2 3">
    <name type="scientific">Elysia marginata</name>
    <dbReference type="NCBI Taxonomy" id="1093978"/>
    <lineage>
        <taxon>Eukaryota</taxon>
        <taxon>Metazoa</taxon>
        <taxon>Spiralia</taxon>
        <taxon>Lophotrochozoa</taxon>
        <taxon>Mollusca</taxon>
        <taxon>Gastropoda</taxon>
        <taxon>Heterobranchia</taxon>
        <taxon>Euthyneura</taxon>
        <taxon>Panpulmonata</taxon>
        <taxon>Sacoglossa</taxon>
        <taxon>Placobranchoidea</taxon>
        <taxon>Plakobranchidae</taxon>
        <taxon>Elysia</taxon>
    </lineage>
</organism>